<protein>
    <submittedName>
        <fullName evidence="1">Uncharacterized protein</fullName>
    </submittedName>
</protein>
<name>A0ABT9WVN5_9BACI</name>
<accession>A0ABT9WVN5</accession>
<dbReference type="EMBL" id="JAUSTT010000021">
    <property type="protein sequence ID" value="MDQ0177370.1"/>
    <property type="molecule type" value="Genomic_DNA"/>
</dbReference>
<keyword evidence="2" id="KW-1185">Reference proteome</keyword>
<proteinExistence type="predicted"/>
<gene>
    <name evidence="1" type="ORF">J2S08_003249</name>
</gene>
<organism evidence="1 2">
    <name type="scientific">Bacillus chungangensis</name>
    <dbReference type="NCBI Taxonomy" id="587633"/>
    <lineage>
        <taxon>Bacteria</taxon>
        <taxon>Bacillati</taxon>
        <taxon>Bacillota</taxon>
        <taxon>Bacilli</taxon>
        <taxon>Bacillales</taxon>
        <taxon>Bacillaceae</taxon>
        <taxon>Bacillus</taxon>
    </lineage>
</organism>
<comment type="caution">
    <text evidence="1">The sequence shown here is derived from an EMBL/GenBank/DDBJ whole genome shotgun (WGS) entry which is preliminary data.</text>
</comment>
<sequence length="58" mass="6531">MDFHNVNNFEEISRNTQELAQAARHCNETLFPEFLNQPLGANRVEPGYKKGGRPLAGC</sequence>
<evidence type="ECO:0000313" key="1">
    <source>
        <dbReference type="EMBL" id="MDQ0177370.1"/>
    </source>
</evidence>
<dbReference type="Proteomes" id="UP001223586">
    <property type="component" value="Unassembled WGS sequence"/>
</dbReference>
<reference evidence="1 2" key="1">
    <citation type="submission" date="2023-07" db="EMBL/GenBank/DDBJ databases">
        <title>Genomic Encyclopedia of Type Strains, Phase IV (KMG-IV): sequencing the most valuable type-strain genomes for metagenomic binning, comparative biology and taxonomic classification.</title>
        <authorList>
            <person name="Goeker M."/>
        </authorList>
    </citation>
    <scope>NUCLEOTIDE SEQUENCE [LARGE SCALE GENOMIC DNA]</scope>
    <source>
        <strain evidence="1 2">DSM 23837</strain>
    </source>
</reference>
<evidence type="ECO:0000313" key="2">
    <source>
        <dbReference type="Proteomes" id="UP001223586"/>
    </source>
</evidence>